<reference evidence="2" key="1">
    <citation type="submission" date="2020-07" db="EMBL/GenBank/DDBJ databases">
        <title>Huge and variable diversity of episymbiotic CPR bacteria and DPANN archaea in groundwater ecosystems.</title>
        <authorList>
            <person name="He C.Y."/>
            <person name="Keren R."/>
            <person name="Whittaker M."/>
            <person name="Farag I.F."/>
            <person name="Doudna J."/>
            <person name="Cate J.H.D."/>
            <person name="Banfield J.F."/>
        </authorList>
    </citation>
    <scope>NUCLEOTIDE SEQUENCE</scope>
    <source>
        <strain evidence="2">NC_groundwater_672_Ag_B-0.1um_62_36</strain>
    </source>
</reference>
<proteinExistence type="predicted"/>
<dbReference type="EMBL" id="JACPRF010000301">
    <property type="protein sequence ID" value="MBI2877192.1"/>
    <property type="molecule type" value="Genomic_DNA"/>
</dbReference>
<gene>
    <name evidence="2" type="ORF">HYY20_09950</name>
</gene>
<dbReference type="PANTHER" id="PTHR39425:SF1">
    <property type="entry name" value="CYTOCHROME C7-LIKE DOMAIN-CONTAINING PROTEIN"/>
    <property type="match status" value="1"/>
</dbReference>
<accession>A0A932CRB4</accession>
<dbReference type="AlphaFoldDB" id="A0A932CRB4"/>
<sequence length="155" mass="17512">MALGMILLATCTLRRQAAAPIQPIAFSHKTHAGTYGIPCLYCHVYARRSTVAGVPSVQACFNCHKVIGLDQPEVLKVLNHWNKKEPIPWIKVHDLPDFVYFSHKRHVLKGVVCQTCHGTVQRMERVRRVSSLEMGWCVDCHIERGASRDCPVCHK</sequence>
<dbReference type="CDD" id="cd08168">
    <property type="entry name" value="Cytochrom_C3"/>
    <property type="match status" value="1"/>
</dbReference>
<feature type="domain" description="Cytochrome c7-like" evidence="1">
    <location>
        <begin position="99"/>
        <end position="155"/>
    </location>
</feature>
<dbReference type="InterPro" id="IPR036280">
    <property type="entry name" value="Multihaem_cyt_sf"/>
</dbReference>
<comment type="caution">
    <text evidence="2">The sequence shown here is derived from an EMBL/GenBank/DDBJ whole genome shotgun (WGS) entry which is preliminary data.</text>
</comment>
<evidence type="ECO:0000313" key="2">
    <source>
        <dbReference type="EMBL" id="MBI2877192.1"/>
    </source>
</evidence>
<dbReference type="SUPFAM" id="SSF48695">
    <property type="entry name" value="Multiheme cytochromes"/>
    <property type="match status" value="1"/>
</dbReference>
<organism evidence="2 3">
    <name type="scientific">Tectimicrobiota bacterium</name>
    <dbReference type="NCBI Taxonomy" id="2528274"/>
    <lineage>
        <taxon>Bacteria</taxon>
        <taxon>Pseudomonadati</taxon>
        <taxon>Nitrospinota/Tectimicrobiota group</taxon>
        <taxon>Candidatus Tectimicrobiota</taxon>
    </lineage>
</organism>
<protein>
    <submittedName>
        <fullName evidence="2">Cytochrome c3 family protein</fullName>
    </submittedName>
</protein>
<dbReference type="InterPro" id="IPR029467">
    <property type="entry name" value="Cyt_c7-like"/>
</dbReference>
<dbReference type="PANTHER" id="PTHR39425">
    <property type="entry name" value="LIPOPROTEIN CYTOCHROME C"/>
    <property type="match status" value="1"/>
</dbReference>
<dbReference type="Proteomes" id="UP000769766">
    <property type="component" value="Unassembled WGS sequence"/>
</dbReference>
<name>A0A932CRB4_UNCTE</name>
<evidence type="ECO:0000313" key="3">
    <source>
        <dbReference type="Proteomes" id="UP000769766"/>
    </source>
</evidence>
<dbReference type="Gene3D" id="3.90.10.10">
    <property type="entry name" value="Cytochrome C3"/>
    <property type="match status" value="2"/>
</dbReference>
<evidence type="ECO:0000259" key="1">
    <source>
        <dbReference type="Pfam" id="PF14522"/>
    </source>
</evidence>
<dbReference type="Pfam" id="PF14522">
    <property type="entry name" value="Cytochrome_C7"/>
    <property type="match status" value="1"/>
</dbReference>